<dbReference type="AlphaFoldDB" id="A0A1W1GU71"/>
<dbReference type="EMBL" id="FWEU01000001">
    <property type="protein sequence ID" value="SLM22798.1"/>
    <property type="molecule type" value="Genomic_DNA"/>
</dbReference>
<evidence type="ECO:0000313" key="3">
    <source>
        <dbReference type="Proteomes" id="UP000191133"/>
    </source>
</evidence>
<dbReference type="RefSeq" id="WP_032951933.1">
    <property type="nucleotide sequence ID" value="NZ_CBCSJV010000015.1"/>
</dbReference>
<feature type="signal peptide" evidence="1">
    <location>
        <begin position="1"/>
        <end position="19"/>
    </location>
</feature>
<keyword evidence="1" id="KW-0732">Signal</keyword>
<protein>
    <submittedName>
        <fullName evidence="2">Uncharacterized protein</fullName>
    </submittedName>
</protein>
<accession>A0A1W1GU71</accession>
<organism evidence="2 3">
    <name type="scientific">Stenotrophomonas indicatrix</name>
    <dbReference type="NCBI Taxonomy" id="2045451"/>
    <lineage>
        <taxon>Bacteria</taxon>
        <taxon>Pseudomonadati</taxon>
        <taxon>Pseudomonadota</taxon>
        <taxon>Gammaproteobacteria</taxon>
        <taxon>Lysobacterales</taxon>
        <taxon>Lysobacteraceae</taxon>
        <taxon>Stenotrophomonas</taxon>
    </lineage>
</organism>
<evidence type="ECO:0000313" key="2">
    <source>
        <dbReference type="EMBL" id="SLM22798.1"/>
    </source>
</evidence>
<feature type="chain" id="PRO_5010707844" evidence="1">
    <location>
        <begin position="20"/>
        <end position="86"/>
    </location>
</feature>
<gene>
    <name evidence="2" type="ORF">SAMN04488690_0472</name>
</gene>
<reference evidence="3" key="1">
    <citation type="submission" date="2016-10" db="EMBL/GenBank/DDBJ databases">
        <authorList>
            <person name="Varghese N."/>
        </authorList>
    </citation>
    <scope>NUCLEOTIDE SEQUENCE [LARGE SCALE GENOMIC DNA]</scope>
    <source>
        <strain evidence="3">92MFCol6.1</strain>
    </source>
</reference>
<sequence length="86" mass="9220">MRPRVIAMVALLVAAPASAKEPPSAYLERGHDPALAATAATAEDAPKESCRVVKEWKAGEMVVQHRICDDPPKRAAAKPAPRPVQR</sequence>
<dbReference type="Proteomes" id="UP000191133">
    <property type="component" value="Unassembled WGS sequence"/>
</dbReference>
<evidence type="ECO:0000256" key="1">
    <source>
        <dbReference type="SAM" id="SignalP"/>
    </source>
</evidence>
<name>A0A1W1GU71_9GAMM</name>
<proteinExistence type="predicted"/>